<evidence type="ECO:0000313" key="2">
    <source>
        <dbReference type="EMBL" id="PON59635.1"/>
    </source>
</evidence>
<keyword evidence="3" id="KW-1185">Reference proteome</keyword>
<gene>
    <name evidence="2" type="ORF">PanWU01x14_158470</name>
</gene>
<feature type="region of interest" description="Disordered" evidence="1">
    <location>
        <begin position="75"/>
        <end position="102"/>
    </location>
</feature>
<protein>
    <submittedName>
        <fullName evidence="2">Uncharacterized protein</fullName>
    </submittedName>
</protein>
<proteinExistence type="predicted"/>
<dbReference type="Proteomes" id="UP000237105">
    <property type="component" value="Unassembled WGS sequence"/>
</dbReference>
<organism evidence="2 3">
    <name type="scientific">Parasponia andersonii</name>
    <name type="common">Sponia andersonii</name>
    <dbReference type="NCBI Taxonomy" id="3476"/>
    <lineage>
        <taxon>Eukaryota</taxon>
        <taxon>Viridiplantae</taxon>
        <taxon>Streptophyta</taxon>
        <taxon>Embryophyta</taxon>
        <taxon>Tracheophyta</taxon>
        <taxon>Spermatophyta</taxon>
        <taxon>Magnoliopsida</taxon>
        <taxon>eudicotyledons</taxon>
        <taxon>Gunneridae</taxon>
        <taxon>Pentapetalae</taxon>
        <taxon>rosids</taxon>
        <taxon>fabids</taxon>
        <taxon>Rosales</taxon>
        <taxon>Cannabaceae</taxon>
        <taxon>Parasponia</taxon>
    </lineage>
</organism>
<dbReference type="AlphaFoldDB" id="A0A2P5CF48"/>
<evidence type="ECO:0000313" key="3">
    <source>
        <dbReference type="Proteomes" id="UP000237105"/>
    </source>
</evidence>
<comment type="caution">
    <text evidence="2">The sequence shown here is derived from an EMBL/GenBank/DDBJ whole genome shotgun (WGS) entry which is preliminary data.</text>
</comment>
<name>A0A2P5CF48_PARAD</name>
<evidence type="ECO:0000256" key="1">
    <source>
        <dbReference type="SAM" id="MobiDB-lite"/>
    </source>
</evidence>
<reference evidence="3" key="1">
    <citation type="submission" date="2016-06" db="EMBL/GenBank/DDBJ databases">
        <title>Parallel loss of symbiosis genes in relatives of nitrogen-fixing non-legume Parasponia.</title>
        <authorList>
            <person name="Van Velzen R."/>
            <person name="Holmer R."/>
            <person name="Bu F."/>
            <person name="Rutten L."/>
            <person name="Van Zeijl A."/>
            <person name="Liu W."/>
            <person name="Santuari L."/>
            <person name="Cao Q."/>
            <person name="Sharma T."/>
            <person name="Shen D."/>
            <person name="Roswanjaya Y."/>
            <person name="Wardhani T."/>
            <person name="Kalhor M.S."/>
            <person name="Jansen J."/>
            <person name="Van den Hoogen J."/>
            <person name="Gungor B."/>
            <person name="Hartog M."/>
            <person name="Hontelez J."/>
            <person name="Verver J."/>
            <person name="Yang W.-C."/>
            <person name="Schijlen E."/>
            <person name="Repin R."/>
            <person name="Schilthuizen M."/>
            <person name="Schranz E."/>
            <person name="Heidstra R."/>
            <person name="Miyata K."/>
            <person name="Fedorova E."/>
            <person name="Kohlen W."/>
            <person name="Bisseling T."/>
            <person name="Smit S."/>
            <person name="Geurts R."/>
        </authorList>
    </citation>
    <scope>NUCLEOTIDE SEQUENCE [LARGE SCALE GENOMIC DNA]</scope>
    <source>
        <strain evidence="3">cv. WU1-14</strain>
    </source>
</reference>
<sequence length="114" mass="13151">MMEEIKAHRQPTISESEATQLDVLPKGYQLGEDVVISTPTKEHTSEEQQTPGVKELQLVEVATVKFGRKKQVGQRSKRLIDYTDPSNKKFKVNDPYKPNPFRKIDAKHLDTFRR</sequence>
<accession>A0A2P5CF48</accession>
<dbReference type="EMBL" id="JXTB01000138">
    <property type="protein sequence ID" value="PON59635.1"/>
    <property type="molecule type" value="Genomic_DNA"/>
</dbReference>